<gene>
    <name evidence="1" type="ORF">SARC_06209</name>
</gene>
<feature type="non-terminal residue" evidence="1">
    <location>
        <position position="1"/>
    </location>
</feature>
<dbReference type="Proteomes" id="UP000054560">
    <property type="component" value="Unassembled WGS sequence"/>
</dbReference>
<dbReference type="RefSeq" id="XP_014155365.1">
    <property type="nucleotide sequence ID" value="XM_014299890.1"/>
</dbReference>
<name>A0A0L0FZR6_9EUKA</name>
<accession>A0A0L0FZR6</accession>
<dbReference type="GeneID" id="25906713"/>
<evidence type="ECO:0000313" key="2">
    <source>
        <dbReference type="Proteomes" id="UP000054560"/>
    </source>
</evidence>
<evidence type="ECO:0000313" key="1">
    <source>
        <dbReference type="EMBL" id="KNC81463.1"/>
    </source>
</evidence>
<proteinExistence type="predicted"/>
<keyword evidence="2" id="KW-1185">Reference proteome</keyword>
<reference evidence="1 2" key="1">
    <citation type="submission" date="2011-02" db="EMBL/GenBank/DDBJ databases">
        <title>The Genome Sequence of Sphaeroforma arctica JP610.</title>
        <authorList>
            <consortium name="The Broad Institute Genome Sequencing Platform"/>
            <person name="Russ C."/>
            <person name="Cuomo C."/>
            <person name="Young S.K."/>
            <person name="Zeng Q."/>
            <person name="Gargeya S."/>
            <person name="Alvarado L."/>
            <person name="Berlin A."/>
            <person name="Chapman S.B."/>
            <person name="Chen Z."/>
            <person name="Freedman E."/>
            <person name="Gellesch M."/>
            <person name="Goldberg J."/>
            <person name="Griggs A."/>
            <person name="Gujja S."/>
            <person name="Heilman E."/>
            <person name="Heiman D."/>
            <person name="Howarth C."/>
            <person name="Mehta T."/>
            <person name="Neiman D."/>
            <person name="Pearson M."/>
            <person name="Roberts A."/>
            <person name="Saif S."/>
            <person name="Shea T."/>
            <person name="Shenoy N."/>
            <person name="Sisk P."/>
            <person name="Stolte C."/>
            <person name="Sykes S."/>
            <person name="White J."/>
            <person name="Yandava C."/>
            <person name="Burger G."/>
            <person name="Gray M.W."/>
            <person name="Holland P.W.H."/>
            <person name="King N."/>
            <person name="Lang F.B.F."/>
            <person name="Roger A.J."/>
            <person name="Ruiz-Trillo I."/>
            <person name="Haas B."/>
            <person name="Nusbaum C."/>
            <person name="Birren B."/>
        </authorList>
    </citation>
    <scope>NUCLEOTIDE SEQUENCE [LARGE SCALE GENOMIC DNA]</scope>
    <source>
        <strain evidence="1 2">JP610</strain>
    </source>
</reference>
<organism evidence="1 2">
    <name type="scientific">Sphaeroforma arctica JP610</name>
    <dbReference type="NCBI Taxonomy" id="667725"/>
    <lineage>
        <taxon>Eukaryota</taxon>
        <taxon>Ichthyosporea</taxon>
        <taxon>Ichthyophonida</taxon>
        <taxon>Sphaeroforma</taxon>
    </lineage>
</organism>
<dbReference type="EMBL" id="KQ242030">
    <property type="protein sequence ID" value="KNC81463.1"/>
    <property type="molecule type" value="Genomic_DNA"/>
</dbReference>
<protein>
    <submittedName>
        <fullName evidence="1">Uncharacterized protein</fullName>
    </submittedName>
</protein>
<sequence>AMHARGKIDELIALGAAAKSECRKSHCLGNALGFDVNPWVKGDARIIFPKVCTMKNELTSIRNIKHRVARAIVHMDYSARDLPTQDSPEFLRSKRDTCELMVKEGTSRRSLSAAGLTPPCPMYQIWWRESVPCVLPGEGSARHDSAGKSL</sequence>
<dbReference type="AlphaFoldDB" id="A0A0L0FZR6"/>